<dbReference type="Gene3D" id="3.40.50.2300">
    <property type="match status" value="3"/>
</dbReference>
<dbReference type="GO" id="GO:0004930">
    <property type="term" value="F:G protein-coupled receptor activity"/>
    <property type="evidence" value="ECO:0007669"/>
    <property type="project" value="UniProtKB-KW"/>
</dbReference>
<dbReference type="FunFam" id="3.40.50.2300:FF:000145">
    <property type="entry name" value="Glutamate receptor, metabotropic"/>
    <property type="match status" value="1"/>
</dbReference>
<sequence>MNITGDLLLGGLFPIHESGPAEGPRCGKISENRGIQRLEAMVSLDASYEHHCLQSASRLKTRQPVAGVIGAADSSVSIMIANILRLFKIPQISYASTSPELSDVNRFDYFFRVVPSDIDQAKAMAAIVRRMGWDYVAALHDGGTYGERGIQEFKTHASNQGVCISKVLIIPRNPKNGSLNLIVESLLNLPKSRVVVAFCQSESLRSLFRLLNQQQQLQSGLTQQNRLFWVASDGWGRKTDHLVGNEAMFEGAISLLPERRVVDGFDAYFKSLTLEHRRLNPWWSEFWATHFQCRLGPYNPAASKDCTGRERIGVNSRYEQEGLVPMVLDAVQAMSRAIEDMHNSLCKNVTLSKCRWLNSTINGTQLRDFIRSVNFSGTSGNPVRFNMFGDRESQYEVFQYQRIRSGAEGSSGGFRYVKIGIWNNQLELVNSSIRWGTKNEAVPRSVCSEPCHYGYRTVVLNKEAATCCWDCVACDKYQVVINSSLCSDCQPGYVPNRFYNACQELPVDTIRLTSVWAVLPMGFSLVGLAWTAFVLTVFIRYNQTPLIRASGRELCYVMLAGILMSYCMTFIMLAPPTPFTCGVLRIFNGLSLSIVYSAIFTKTNRLSRIFNRGIKSLMKKPSYTSPKSQLILCSCLVSVQVIGDITWLGMDLPKTKFDYPDRDHKVLRCAVDDVAIVVSLLYNMILIVLCTLYAFKTRNIPENFNEAKYIAFTMYSTCIVWLAFIAIYFGSLRNFRIKLTSLCMCISISASVTLCCMFAPKIYIVLFQPHKNVRRTNSTVGAGAVSGGCGPCGGGGGGARELFSSPSTRQPLIRRATSVPPELTSPSPSPRLSKFSLADNAKSDEVTTTSAANGECRQQVLCHVTVEATEYANRGGVRWFLDGPEPTERVAVLIANAPADPELNNSSPTSPQPASRSPAAREHATAVAATAPASEENGIKEPPVWLTVEQLNRLEKARKSAPSQPCSSCGCEDHQAEDCQLPGEIFANPNTMTAVLCGCFGRRSRFSPGGASERSRRRQNSRRPMTLIDEDLMRQEPTVEVRLEKDNQQQQQQKLAASAAVKSMSLPSRLVDTGAGGYEASAGTTLDQHQPQQQQQQPTNETAAVAEDPQHQVLQQSSTEIFKPTELPLNLN</sequence>
<dbReference type="InterPro" id="IPR050726">
    <property type="entry name" value="mGluR"/>
</dbReference>
<dbReference type="InterPro" id="IPR011500">
    <property type="entry name" value="GPCR_3_9-Cys_dom"/>
</dbReference>
<feature type="domain" description="G-protein coupled receptors family 3 profile" evidence="12">
    <location>
        <begin position="516"/>
        <end position="781"/>
    </location>
</feature>
<keyword evidence="10" id="KW-0807">Transducer</keyword>
<comment type="subcellular location">
    <subcellularLocation>
        <location evidence="1">Cell membrane</location>
        <topology evidence="1">Multi-pass membrane protein</topology>
    </subcellularLocation>
</comment>
<keyword evidence="5" id="KW-1133">Transmembrane helix</keyword>
<dbReference type="InterPro" id="IPR038550">
    <property type="entry name" value="GPCR_3_9-Cys_sf"/>
</dbReference>
<feature type="region of interest" description="Disordered" evidence="11">
    <location>
        <begin position="1007"/>
        <end position="1026"/>
    </location>
</feature>
<dbReference type="InterPro" id="IPR017978">
    <property type="entry name" value="GPCR_3_C"/>
</dbReference>
<dbReference type="PRINTS" id="PR00593">
    <property type="entry name" value="MTABOTROPICR"/>
</dbReference>
<evidence type="ECO:0000256" key="4">
    <source>
        <dbReference type="ARBA" id="ARBA00022692"/>
    </source>
</evidence>
<dbReference type="SUPFAM" id="SSF53822">
    <property type="entry name" value="Periplasmic binding protein-like I"/>
    <property type="match status" value="1"/>
</dbReference>
<dbReference type="InterPro" id="IPR001828">
    <property type="entry name" value="ANF_lig-bd_rcpt"/>
</dbReference>
<evidence type="ECO:0000256" key="11">
    <source>
        <dbReference type="SAM" id="MobiDB-lite"/>
    </source>
</evidence>
<comment type="similarity">
    <text evidence="2">Belongs to the G-protein coupled receptor 3 family.</text>
</comment>
<dbReference type="Proteomes" id="UP000095280">
    <property type="component" value="Unplaced"/>
</dbReference>
<dbReference type="PROSITE" id="PS00981">
    <property type="entry name" value="G_PROTEIN_RECEP_F3_3"/>
    <property type="match status" value="1"/>
</dbReference>
<evidence type="ECO:0000313" key="14">
    <source>
        <dbReference type="WBParaSite" id="maker-uti_cns_0013418-snap-gene-0.1-mRNA-1"/>
    </source>
</evidence>
<dbReference type="Pfam" id="PF07562">
    <property type="entry name" value="NCD3G"/>
    <property type="match status" value="1"/>
</dbReference>
<dbReference type="AlphaFoldDB" id="A0A1I8IKQ7"/>
<evidence type="ECO:0000256" key="2">
    <source>
        <dbReference type="ARBA" id="ARBA00007242"/>
    </source>
</evidence>
<evidence type="ECO:0000256" key="10">
    <source>
        <dbReference type="ARBA" id="ARBA00023224"/>
    </source>
</evidence>
<dbReference type="PROSITE" id="PS50259">
    <property type="entry name" value="G_PROTEIN_RECEP_F3_4"/>
    <property type="match status" value="1"/>
</dbReference>
<dbReference type="Pfam" id="PF01094">
    <property type="entry name" value="ANF_receptor"/>
    <property type="match status" value="1"/>
</dbReference>
<keyword evidence="8" id="KW-0675">Receptor</keyword>
<keyword evidence="13" id="KW-1185">Reference proteome</keyword>
<reference evidence="14" key="1">
    <citation type="submission" date="2016-11" db="UniProtKB">
        <authorList>
            <consortium name="WormBaseParasite"/>
        </authorList>
    </citation>
    <scope>IDENTIFICATION</scope>
</reference>
<feature type="region of interest" description="Disordered" evidence="11">
    <location>
        <begin position="814"/>
        <end position="840"/>
    </location>
</feature>
<evidence type="ECO:0000259" key="12">
    <source>
        <dbReference type="PROSITE" id="PS50259"/>
    </source>
</evidence>
<keyword evidence="6" id="KW-0297">G-protein coupled receptor</keyword>
<dbReference type="InterPro" id="IPR028082">
    <property type="entry name" value="Peripla_BP_I"/>
</dbReference>
<proteinExistence type="inferred from homology"/>
<evidence type="ECO:0000256" key="5">
    <source>
        <dbReference type="ARBA" id="ARBA00022989"/>
    </source>
</evidence>
<dbReference type="InterPro" id="IPR000162">
    <property type="entry name" value="GPCR_3_mtglu_rcpt"/>
</dbReference>
<dbReference type="InterPro" id="IPR017979">
    <property type="entry name" value="GPCR_3_CS"/>
</dbReference>
<evidence type="ECO:0000256" key="3">
    <source>
        <dbReference type="ARBA" id="ARBA00022475"/>
    </source>
</evidence>
<feature type="compositionally biased region" description="Low complexity" evidence="11">
    <location>
        <begin position="1088"/>
        <end position="1098"/>
    </location>
</feature>
<dbReference type="InterPro" id="IPR000337">
    <property type="entry name" value="GPCR_3"/>
</dbReference>
<accession>A0A1I8IKQ7</accession>
<protein>
    <submittedName>
        <fullName evidence="14">G_PROTEIN_RECEP_F3_4 domain-containing protein</fullName>
    </submittedName>
</protein>
<feature type="compositionally biased region" description="Polar residues" evidence="11">
    <location>
        <begin position="903"/>
        <end position="915"/>
    </location>
</feature>
<dbReference type="Pfam" id="PF00003">
    <property type="entry name" value="7tm_3"/>
    <property type="match status" value="1"/>
</dbReference>
<evidence type="ECO:0000256" key="9">
    <source>
        <dbReference type="ARBA" id="ARBA00023180"/>
    </source>
</evidence>
<feature type="region of interest" description="Disordered" evidence="11">
    <location>
        <begin position="898"/>
        <end position="942"/>
    </location>
</feature>
<evidence type="ECO:0000256" key="7">
    <source>
        <dbReference type="ARBA" id="ARBA00023136"/>
    </source>
</evidence>
<name>A0A1I8IKQ7_9PLAT</name>
<evidence type="ECO:0000256" key="1">
    <source>
        <dbReference type="ARBA" id="ARBA00004651"/>
    </source>
</evidence>
<dbReference type="Gene3D" id="2.10.50.30">
    <property type="entry name" value="GPCR, family 3, nine cysteines domain"/>
    <property type="match status" value="1"/>
</dbReference>
<keyword evidence="4" id="KW-0812">Transmembrane</keyword>
<keyword evidence="3" id="KW-1003">Cell membrane</keyword>
<dbReference type="GO" id="GO:0005886">
    <property type="term" value="C:plasma membrane"/>
    <property type="evidence" value="ECO:0007669"/>
    <property type="project" value="UniProtKB-SubCell"/>
</dbReference>
<dbReference type="WBParaSite" id="maker-uti_cns_0013418-snap-gene-0.1-mRNA-1">
    <property type="protein sequence ID" value="maker-uti_cns_0013418-snap-gene-0.1-mRNA-1"/>
    <property type="gene ID" value="maker-uti_cns_0013418-snap-gene-0.1"/>
</dbReference>
<keyword evidence="7" id="KW-0472">Membrane</keyword>
<evidence type="ECO:0000256" key="6">
    <source>
        <dbReference type="ARBA" id="ARBA00023040"/>
    </source>
</evidence>
<dbReference type="PANTHER" id="PTHR24060">
    <property type="entry name" value="METABOTROPIC GLUTAMATE RECEPTOR"/>
    <property type="match status" value="1"/>
</dbReference>
<dbReference type="CDD" id="cd15934">
    <property type="entry name" value="7tmC_mGluRs_group2_3"/>
    <property type="match status" value="1"/>
</dbReference>
<organism evidence="13 14">
    <name type="scientific">Macrostomum lignano</name>
    <dbReference type="NCBI Taxonomy" id="282301"/>
    <lineage>
        <taxon>Eukaryota</taxon>
        <taxon>Metazoa</taxon>
        <taxon>Spiralia</taxon>
        <taxon>Lophotrochozoa</taxon>
        <taxon>Platyhelminthes</taxon>
        <taxon>Rhabditophora</taxon>
        <taxon>Macrostomorpha</taxon>
        <taxon>Macrostomida</taxon>
        <taxon>Macrostomidae</taxon>
        <taxon>Macrostomum</taxon>
    </lineage>
</organism>
<evidence type="ECO:0000256" key="8">
    <source>
        <dbReference type="ARBA" id="ARBA00023170"/>
    </source>
</evidence>
<feature type="region of interest" description="Disordered" evidence="11">
    <location>
        <begin position="1070"/>
        <end position="1132"/>
    </location>
</feature>
<dbReference type="PRINTS" id="PR00248">
    <property type="entry name" value="GPCRMGR"/>
</dbReference>
<keyword evidence="9" id="KW-0325">Glycoprotein</keyword>
<evidence type="ECO:0000313" key="13">
    <source>
        <dbReference type="Proteomes" id="UP000095280"/>
    </source>
</evidence>